<evidence type="ECO:0000256" key="4">
    <source>
        <dbReference type="ARBA" id="ARBA00012023"/>
    </source>
</evidence>
<dbReference type="OrthoDB" id="272370at2759"/>
<keyword evidence="9 10" id="KW-0067">ATP-binding</keyword>
<dbReference type="Pfam" id="PF06090">
    <property type="entry name" value="Ins_P5_2-kin"/>
    <property type="match status" value="1"/>
</dbReference>
<dbReference type="GO" id="GO:0032958">
    <property type="term" value="P:inositol phosphate biosynthetic process"/>
    <property type="evidence" value="ECO:0007669"/>
    <property type="project" value="TreeGrafter"/>
</dbReference>
<comment type="function">
    <text evidence="10">Phosphorylates Ins(1,3,4,5,6)P5 at position 2 to form Ins(1,2,3,4,5,6)P6 (InsP6 or phytate).</text>
</comment>
<comment type="domain">
    <text evidence="10">The EXKPK motif is conserved in inositol-pentakisphosphate 2-kinases of both family 1 and 2.</text>
</comment>
<sequence length="363" mass="41198">MVESSSSFMHGQTPGGLTEALNKFYDFEYLAEGRANTVFVIREKPERDSSWPLPEGTFAETLLRVPKVTDGIVPCDYDTLQQFHDGVVVPQVGEEHVVPQVLVKITEETADKLDKLRKRDSKKARAAEDTHIGVGSAMLIQDMSESPEYLSLEFKPKWLAQSPLAPKTSIRCRTCAREAYRIAQKVAEGKSAAKLGPPVCPLGLLHSERWIRMATIDRLAPSWSEHDRERLAEALQQSGLLERLRQLQVRGDPDRALFDNPSDAQFGLTMTLRDCSCFVRMPKDKNAPVLIKLADVDKKNWEAKQTYWQDSHNNLVDNGWYTGEEQPRLETNCIFELDRLRAHHDHSRDKLFAAFLARAPKDE</sequence>
<accession>A0A9P9BW95</accession>
<dbReference type="GO" id="GO:0035299">
    <property type="term" value="F:inositol-1,3,4,5,6-pentakisphosphate 2-kinase activity"/>
    <property type="evidence" value="ECO:0007669"/>
    <property type="project" value="UniProtKB-EC"/>
</dbReference>
<gene>
    <name evidence="11" type="ORF">B0I36DRAFT_344772</name>
</gene>
<dbReference type="GO" id="GO:0005634">
    <property type="term" value="C:nucleus"/>
    <property type="evidence" value="ECO:0007669"/>
    <property type="project" value="TreeGrafter"/>
</dbReference>
<dbReference type="AlphaFoldDB" id="A0A9P9BW95"/>
<dbReference type="InterPro" id="IPR009286">
    <property type="entry name" value="Ins_P5_2-kin"/>
</dbReference>
<proteinExistence type="inferred from homology"/>
<evidence type="ECO:0000256" key="1">
    <source>
        <dbReference type="ARBA" id="ARBA00001774"/>
    </source>
</evidence>
<dbReference type="Gene3D" id="3.30.200.110">
    <property type="entry name" value="Inositol-pentakisphosphate 2-kinase, N-lobe"/>
    <property type="match status" value="1"/>
</dbReference>
<evidence type="ECO:0000256" key="8">
    <source>
        <dbReference type="ARBA" id="ARBA00022777"/>
    </source>
</evidence>
<dbReference type="RefSeq" id="XP_046019198.1">
    <property type="nucleotide sequence ID" value="XM_046156293.1"/>
</dbReference>
<evidence type="ECO:0000256" key="10">
    <source>
        <dbReference type="RuleBase" id="RU364126"/>
    </source>
</evidence>
<reference evidence="11" key="1">
    <citation type="journal article" date="2021" name="Nat. Commun.">
        <title>Genetic determinants of endophytism in the Arabidopsis root mycobiome.</title>
        <authorList>
            <person name="Mesny F."/>
            <person name="Miyauchi S."/>
            <person name="Thiergart T."/>
            <person name="Pickel B."/>
            <person name="Atanasova L."/>
            <person name="Karlsson M."/>
            <person name="Huettel B."/>
            <person name="Barry K.W."/>
            <person name="Haridas S."/>
            <person name="Chen C."/>
            <person name="Bauer D."/>
            <person name="Andreopoulos W."/>
            <person name="Pangilinan J."/>
            <person name="LaButti K."/>
            <person name="Riley R."/>
            <person name="Lipzen A."/>
            <person name="Clum A."/>
            <person name="Drula E."/>
            <person name="Henrissat B."/>
            <person name="Kohler A."/>
            <person name="Grigoriev I.V."/>
            <person name="Martin F.M."/>
            <person name="Hacquard S."/>
        </authorList>
    </citation>
    <scope>NUCLEOTIDE SEQUENCE</scope>
    <source>
        <strain evidence="11">MPI-CAGE-CH-0230</strain>
    </source>
</reference>
<dbReference type="GO" id="GO:0005524">
    <property type="term" value="F:ATP binding"/>
    <property type="evidence" value="ECO:0007669"/>
    <property type="project" value="UniProtKB-KW"/>
</dbReference>
<keyword evidence="8 10" id="KW-0418">Kinase</keyword>
<evidence type="ECO:0000256" key="7">
    <source>
        <dbReference type="ARBA" id="ARBA00022741"/>
    </source>
</evidence>
<name>A0A9P9BW95_9PEZI</name>
<evidence type="ECO:0000256" key="5">
    <source>
        <dbReference type="ARBA" id="ARBA00014846"/>
    </source>
</evidence>
<comment type="catalytic activity">
    <reaction evidence="1 10">
        <text>1D-myo-inositol 1,3,4,5,6-pentakisphosphate + ATP = 1D-myo-inositol hexakisphosphate + ADP + H(+)</text>
        <dbReference type="Rhea" id="RHEA:20313"/>
        <dbReference type="ChEBI" id="CHEBI:15378"/>
        <dbReference type="ChEBI" id="CHEBI:30616"/>
        <dbReference type="ChEBI" id="CHEBI:57733"/>
        <dbReference type="ChEBI" id="CHEBI:58130"/>
        <dbReference type="ChEBI" id="CHEBI:456216"/>
        <dbReference type="EC" id="2.7.1.158"/>
    </reaction>
</comment>
<dbReference type="InterPro" id="IPR043001">
    <property type="entry name" value="IP5_2-K_N_lobe"/>
</dbReference>
<evidence type="ECO:0000313" key="12">
    <source>
        <dbReference type="Proteomes" id="UP000756346"/>
    </source>
</evidence>
<evidence type="ECO:0000256" key="3">
    <source>
        <dbReference type="ARBA" id="ARBA00008305"/>
    </source>
</evidence>
<organism evidence="11 12">
    <name type="scientific">Microdochium trichocladiopsis</name>
    <dbReference type="NCBI Taxonomy" id="1682393"/>
    <lineage>
        <taxon>Eukaryota</taxon>
        <taxon>Fungi</taxon>
        <taxon>Dikarya</taxon>
        <taxon>Ascomycota</taxon>
        <taxon>Pezizomycotina</taxon>
        <taxon>Sordariomycetes</taxon>
        <taxon>Xylariomycetidae</taxon>
        <taxon>Xylariales</taxon>
        <taxon>Microdochiaceae</taxon>
        <taxon>Microdochium</taxon>
    </lineage>
</organism>
<evidence type="ECO:0000256" key="6">
    <source>
        <dbReference type="ARBA" id="ARBA00022679"/>
    </source>
</evidence>
<keyword evidence="12" id="KW-1185">Reference proteome</keyword>
<dbReference type="Proteomes" id="UP000756346">
    <property type="component" value="Unassembled WGS sequence"/>
</dbReference>
<comment type="function">
    <text evidence="2">Has kinase activity and phosphorylates inositol-1,3,4,5,6-pentakisphosphate (Ins(1,3,4,5,6)P5) to produce 1,2,3,4,5,6-hexakisphosphate (InsP6), also known as phytate.</text>
</comment>
<evidence type="ECO:0000256" key="2">
    <source>
        <dbReference type="ARBA" id="ARBA00003979"/>
    </source>
</evidence>
<dbReference type="PANTHER" id="PTHR14456:SF2">
    <property type="entry name" value="INOSITOL-PENTAKISPHOSPHATE 2-KINASE"/>
    <property type="match status" value="1"/>
</dbReference>
<comment type="similarity">
    <text evidence="3">Belongs to the IPK1 type 1 family.</text>
</comment>
<dbReference type="GeneID" id="70185839"/>
<evidence type="ECO:0000313" key="11">
    <source>
        <dbReference type="EMBL" id="KAH7041143.1"/>
    </source>
</evidence>
<keyword evidence="6 10" id="KW-0808">Transferase</keyword>
<dbReference type="EMBL" id="JAGTJQ010000001">
    <property type="protein sequence ID" value="KAH7041143.1"/>
    <property type="molecule type" value="Genomic_DNA"/>
</dbReference>
<protein>
    <recommendedName>
        <fullName evidence="5 10">Inositol-pentakisphosphate 2-kinase</fullName>
        <ecNumber evidence="4 10">2.7.1.158</ecNumber>
    </recommendedName>
</protein>
<evidence type="ECO:0000256" key="9">
    <source>
        <dbReference type="ARBA" id="ARBA00022840"/>
    </source>
</evidence>
<dbReference type="EC" id="2.7.1.158" evidence="4 10"/>
<keyword evidence="7 10" id="KW-0547">Nucleotide-binding</keyword>
<comment type="caution">
    <text evidence="11">The sequence shown here is derived from an EMBL/GenBank/DDBJ whole genome shotgun (WGS) entry which is preliminary data.</text>
</comment>
<dbReference type="PANTHER" id="PTHR14456">
    <property type="entry name" value="INOSITOL POLYPHOSPHATE KINASE 1"/>
    <property type="match status" value="1"/>
</dbReference>